<feature type="chain" id="PRO_5007894468" evidence="1">
    <location>
        <begin position="19"/>
        <end position="305"/>
    </location>
</feature>
<dbReference type="PANTHER" id="PTHR37574:SF1">
    <property type="entry name" value="LIPASE B"/>
    <property type="match status" value="1"/>
</dbReference>
<organism evidence="2 3">
    <name type="scientific">Athelia psychrophila</name>
    <dbReference type="NCBI Taxonomy" id="1759441"/>
    <lineage>
        <taxon>Eukaryota</taxon>
        <taxon>Fungi</taxon>
        <taxon>Dikarya</taxon>
        <taxon>Basidiomycota</taxon>
        <taxon>Agaricomycotina</taxon>
        <taxon>Agaricomycetes</taxon>
        <taxon>Agaricomycetidae</taxon>
        <taxon>Atheliales</taxon>
        <taxon>Atheliaceae</taxon>
        <taxon>Athelia</taxon>
    </lineage>
</organism>
<evidence type="ECO:0000313" key="3">
    <source>
        <dbReference type="Proteomes" id="UP000076532"/>
    </source>
</evidence>
<gene>
    <name evidence="2" type="ORF">FIBSPDRAFT_902040</name>
</gene>
<dbReference type="InterPro" id="IPR053228">
    <property type="entry name" value="Stereospecific_Lipase"/>
</dbReference>
<dbReference type="AlphaFoldDB" id="A0A167XQF7"/>
<dbReference type="PANTHER" id="PTHR37574">
    <property type="entry name" value="LIPASE B"/>
    <property type="match status" value="1"/>
</dbReference>
<evidence type="ECO:0000313" key="2">
    <source>
        <dbReference type="EMBL" id="KZP07455.1"/>
    </source>
</evidence>
<dbReference type="InterPro" id="IPR029058">
    <property type="entry name" value="AB_hydrolase_fold"/>
</dbReference>
<protein>
    <submittedName>
        <fullName evidence="2">Uncharacterized protein</fullName>
    </submittedName>
</protein>
<sequence length="305" mass="32565">MPCVSIVLAGLLTGAALAVVHIQFSSYQKLDSHAKGFDSLLERTTYLDAPFDILPANLSASLVTWQIPRGLNNAAGIVLLVHATGSTGNNSWGVAPCNLLLLAKGYVPNFYRHSATARTLVSGFVALPGDFHGTDEIPLPCTAQDLLRGGCQVTFIQQATGTNLLNIQNVRGNQALVPMTSIYTRDDGAIRPEIGNATSIVLGANNYTLQDLNICGPLYVADHFDPAVDRWPLSAGPGPTPTGNFNAAYCSCSISWCCLKFCWLYSTRPLYGGDPGEARETGHKRSGGREDAFVVCTLSVYRAAV</sequence>
<dbReference type="EMBL" id="KV417750">
    <property type="protein sequence ID" value="KZP07455.1"/>
    <property type="molecule type" value="Genomic_DNA"/>
</dbReference>
<keyword evidence="3" id="KW-1185">Reference proteome</keyword>
<reference evidence="2 3" key="1">
    <citation type="journal article" date="2016" name="Mol. Biol. Evol.">
        <title>Comparative Genomics of Early-Diverging Mushroom-Forming Fungi Provides Insights into the Origins of Lignocellulose Decay Capabilities.</title>
        <authorList>
            <person name="Nagy L.G."/>
            <person name="Riley R."/>
            <person name="Tritt A."/>
            <person name="Adam C."/>
            <person name="Daum C."/>
            <person name="Floudas D."/>
            <person name="Sun H."/>
            <person name="Yadav J.S."/>
            <person name="Pangilinan J."/>
            <person name="Larsson K.H."/>
            <person name="Matsuura K."/>
            <person name="Barry K."/>
            <person name="Labutti K."/>
            <person name="Kuo R."/>
            <person name="Ohm R.A."/>
            <person name="Bhattacharya S.S."/>
            <person name="Shirouzu T."/>
            <person name="Yoshinaga Y."/>
            <person name="Martin F.M."/>
            <person name="Grigoriev I.V."/>
            <person name="Hibbett D.S."/>
        </authorList>
    </citation>
    <scope>NUCLEOTIDE SEQUENCE [LARGE SCALE GENOMIC DNA]</scope>
    <source>
        <strain evidence="2 3">CBS 109695</strain>
    </source>
</reference>
<evidence type="ECO:0000256" key="1">
    <source>
        <dbReference type="SAM" id="SignalP"/>
    </source>
</evidence>
<keyword evidence="1" id="KW-0732">Signal</keyword>
<accession>A0A167XQF7</accession>
<dbReference type="Gene3D" id="3.40.50.1820">
    <property type="entry name" value="alpha/beta hydrolase"/>
    <property type="match status" value="1"/>
</dbReference>
<feature type="signal peptide" evidence="1">
    <location>
        <begin position="1"/>
        <end position="18"/>
    </location>
</feature>
<name>A0A167XQF7_9AGAM</name>
<dbReference type="Proteomes" id="UP000076532">
    <property type="component" value="Unassembled WGS sequence"/>
</dbReference>
<dbReference type="STRING" id="436010.A0A167XQF7"/>
<dbReference type="OrthoDB" id="4605274at2759"/>
<proteinExistence type="predicted"/>